<proteinExistence type="inferred from homology"/>
<dbReference type="Proteomes" id="UP000291189">
    <property type="component" value="Unassembled WGS sequence"/>
</dbReference>
<gene>
    <name evidence="3" type="ORF">ETU37_22485</name>
</gene>
<dbReference type="PANTHER" id="PTHR43316:SF3">
    <property type="entry name" value="HALOACID DEHALOGENASE, TYPE II (AFU_ORTHOLOGUE AFUA_2G07750)-RELATED"/>
    <property type="match status" value="1"/>
</dbReference>
<dbReference type="GO" id="GO:0019120">
    <property type="term" value="F:hydrolase activity, acting on acid halide bonds, in C-halide compounds"/>
    <property type="evidence" value="ECO:0007669"/>
    <property type="project" value="InterPro"/>
</dbReference>
<dbReference type="PRINTS" id="PR00413">
    <property type="entry name" value="HADHALOGNASE"/>
</dbReference>
<dbReference type="EMBL" id="SDPU01000037">
    <property type="protein sequence ID" value="RYU08832.1"/>
    <property type="molecule type" value="Genomic_DNA"/>
</dbReference>
<name>A0A4Q5ISV7_9ACTN</name>
<dbReference type="SFLD" id="SFLDG01129">
    <property type="entry name" value="C1.5:_HAD__Beta-PGM__Phosphata"/>
    <property type="match status" value="1"/>
</dbReference>
<comment type="similarity">
    <text evidence="1">Belongs to the HAD-like hydrolase superfamily. S-2-haloalkanoic acid dehalogenase family.</text>
</comment>
<organism evidence="3 4">
    <name type="scientific">Nocardioides iriomotensis</name>
    <dbReference type="NCBI Taxonomy" id="715784"/>
    <lineage>
        <taxon>Bacteria</taxon>
        <taxon>Bacillati</taxon>
        <taxon>Actinomycetota</taxon>
        <taxon>Actinomycetes</taxon>
        <taxon>Propionibacteriales</taxon>
        <taxon>Nocardioidaceae</taxon>
        <taxon>Nocardioides</taxon>
    </lineage>
</organism>
<dbReference type="SUPFAM" id="SSF56784">
    <property type="entry name" value="HAD-like"/>
    <property type="match status" value="1"/>
</dbReference>
<dbReference type="SFLD" id="SFLDS00003">
    <property type="entry name" value="Haloacid_Dehalogenase"/>
    <property type="match status" value="1"/>
</dbReference>
<dbReference type="InterPro" id="IPR051540">
    <property type="entry name" value="S-2-haloacid_dehalogenase"/>
</dbReference>
<dbReference type="NCBIfam" id="TIGR01428">
    <property type="entry name" value="HAD_type_II"/>
    <property type="match status" value="1"/>
</dbReference>
<accession>A0A4Q5ISV7</accession>
<dbReference type="PANTHER" id="PTHR43316">
    <property type="entry name" value="HYDROLASE, HALOACID DELAHOGENASE-RELATED"/>
    <property type="match status" value="1"/>
</dbReference>
<dbReference type="InterPro" id="IPR006328">
    <property type="entry name" value="2-HAD"/>
</dbReference>
<dbReference type="InterPro" id="IPR023198">
    <property type="entry name" value="PGP-like_dom2"/>
</dbReference>
<dbReference type="InterPro" id="IPR006439">
    <property type="entry name" value="HAD-SF_hydro_IA"/>
</dbReference>
<reference evidence="3 4" key="1">
    <citation type="submission" date="2019-01" db="EMBL/GenBank/DDBJ databases">
        <title>Nocardioides guangzhouensis sp. nov., an actinobacterium isolated from soil.</title>
        <authorList>
            <person name="Fu Y."/>
            <person name="Cai Y."/>
            <person name="Lin Z."/>
            <person name="Chen P."/>
        </authorList>
    </citation>
    <scope>NUCLEOTIDE SEQUENCE [LARGE SCALE GENOMIC DNA]</scope>
    <source>
        <strain evidence="3 4">NBRC 105384</strain>
    </source>
</reference>
<dbReference type="InterPro" id="IPR023214">
    <property type="entry name" value="HAD_sf"/>
</dbReference>
<evidence type="ECO:0000256" key="2">
    <source>
        <dbReference type="ARBA" id="ARBA00022801"/>
    </source>
</evidence>
<dbReference type="InterPro" id="IPR036412">
    <property type="entry name" value="HAD-like_sf"/>
</dbReference>
<dbReference type="Gene3D" id="1.10.150.240">
    <property type="entry name" value="Putative phosphatase, domain 2"/>
    <property type="match status" value="1"/>
</dbReference>
<dbReference type="Pfam" id="PF00702">
    <property type="entry name" value="Hydrolase"/>
    <property type="match status" value="1"/>
</dbReference>
<protein>
    <submittedName>
        <fullName evidence="3">Haloacid dehalogenase type II</fullName>
    </submittedName>
</protein>
<dbReference type="OrthoDB" id="3774052at2"/>
<evidence type="ECO:0000313" key="3">
    <source>
        <dbReference type="EMBL" id="RYU08832.1"/>
    </source>
</evidence>
<evidence type="ECO:0000313" key="4">
    <source>
        <dbReference type="Proteomes" id="UP000291189"/>
    </source>
</evidence>
<keyword evidence="4" id="KW-1185">Reference proteome</keyword>
<comment type="caution">
    <text evidence="3">The sequence shown here is derived from an EMBL/GenBank/DDBJ whole genome shotgun (WGS) entry which is preliminary data.</text>
</comment>
<dbReference type="CDD" id="cd02588">
    <property type="entry name" value="HAD_L2-DEX"/>
    <property type="match status" value="1"/>
</dbReference>
<dbReference type="NCBIfam" id="TIGR01493">
    <property type="entry name" value="HAD-SF-IA-v2"/>
    <property type="match status" value="1"/>
</dbReference>
<dbReference type="Gene3D" id="3.40.50.1000">
    <property type="entry name" value="HAD superfamily/HAD-like"/>
    <property type="match status" value="1"/>
</dbReference>
<dbReference type="AlphaFoldDB" id="A0A4Q5ISV7"/>
<evidence type="ECO:0000256" key="1">
    <source>
        <dbReference type="ARBA" id="ARBA00008106"/>
    </source>
</evidence>
<sequence length="218" mass="22587">MTRLVVLDVNETLSDVSALRPVFAEVGLGEAAAAAWFAGVLRDGFALTAVGATAPFADLGRDGLRTMLADRPDDADAAADRVLEAFRTLPLHPDVAPGLAALRDAGVRVATLSNGSAAVAESLLSRAGIADLVEAFLTVEDVGVWKPAEAAYRHALTTCDVPAAEATMVAAHAWDVDGAHRAGLRTVYVDRAGAPYPASFATPDATVRGLDELVARLT</sequence>
<dbReference type="RefSeq" id="WP_129989656.1">
    <property type="nucleotide sequence ID" value="NZ_SDPU01000037.1"/>
</dbReference>
<keyword evidence="2" id="KW-0378">Hydrolase</keyword>